<organism evidence="4 5">
    <name type="scientific">Exophiala aquamarina CBS 119918</name>
    <dbReference type="NCBI Taxonomy" id="1182545"/>
    <lineage>
        <taxon>Eukaryota</taxon>
        <taxon>Fungi</taxon>
        <taxon>Dikarya</taxon>
        <taxon>Ascomycota</taxon>
        <taxon>Pezizomycotina</taxon>
        <taxon>Eurotiomycetes</taxon>
        <taxon>Chaetothyriomycetidae</taxon>
        <taxon>Chaetothyriales</taxon>
        <taxon>Herpotrichiellaceae</taxon>
        <taxon>Exophiala</taxon>
    </lineage>
</organism>
<feature type="compositionally biased region" description="Gly residues" evidence="1">
    <location>
        <begin position="213"/>
        <end position="223"/>
    </location>
</feature>
<gene>
    <name evidence="4" type="ORF">A1O9_09554</name>
</gene>
<dbReference type="OrthoDB" id="43654at2759"/>
<dbReference type="HOGENOM" id="CLU_040908_4_1_1"/>
<dbReference type="Proteomes" id="UP000027920">
    <property type="component" value="Unassembled WGS sequence"/>
</dbReference>
<dbReference type="GO" id="GO:0071966">
    <property type="term" value="P:fungal-type cell wall polysaccharide metabolic process"/>
    <property type="evidence" value="ECO:0007669"/>
    <property type="project" value="TreeGrafter"/>
</dbReference>
<feature type="compositionally biased region" description="Low complexity" evidence="1">
    <location>
        <begin position="34"/>
        <end position="47"/>
    </location>
</feature>
<dbReference type="InterPro" id="IPR017853">
    <property type="entry name" value="GH"/>
</dbReference>
<dbReference type="PANTHER" id="PTHR34154">
    <property type="entry name" value="ALKALI-SENSITIVE LINKAGE PROTEIN 1"/>
    <property type="match status" value="1"/>
</dbReference>
<dbReference type="RefSeq" id="XP_013256978.1">
    <property type="nucleotide sequence ID" value="XM_013401524.1"/>
</dbReference>
<feature type="region of interest" description="Disordered" evidence="1">
    <location>
        <begin position="32"/>
        <end position="54"/>
    </location>
</feature>
<sequence>MVSNIITILAFASAVAAHPQRHRPWQHWGTDRLSAAAAGPTAPASPSNGTNFGGAPVDAPSATNVRTITVNPVPVESSGTGSGNDFSSVSVPIAAAAGEGDSSTCITSTLTSTTVEVVTFTAQLAPQQTAPSNEGNGVGQLAPETSVSLEASSVAAGAFYNRPTWGGENTYSYGGVPSSAPAVIQTTFATAVSSAPPAVGSSAAPISSSVPSTGGGGGGAPSGGKKGLSYNDASLTNAFAGKGISWVYNWAPAPGGAIVSGAEFVPMLWGQDGVGAWPAAAAAAIASGSKHVLSFNEPDHAEQANMDPESAAQSHIANMNPLAGQVAIGSPAVTNGAGTNPLMGIDWLRAWFEACNGQCKVDFVAFHWYDSASNMAYFKQHVQDVITLAAENGVSKVWLTEYGATGSDSDVASFISESVSFLESTSAVEAYAYFMTSNGILVNGNSLSSLGTAYAS</sequence>
<dbReference type="GeneID" id="25284463"/>
<dbReference type="Pfam" id="PF11790">
    <property type="entry name" value="Glyco_hydro_cc"/>
    <property type="match status" value="1"/>
</dbReference>
<feature type="region of interest" description="Disordered" evidence="1">
    <location>
        <begin position="200"/>
        <end position="223"/>
    </location>
</feature>
<dbReference type="PANTHER" id="PTHR34154:SF10">
    <property type="entry name" value="ASL1-LIKE GLYCOSYL HYDROLASE CATALYTIC DOMAIN-CONTAINING PROTEIN"/>
    <property type="match status" value="1"/>
</dbReference>
<proteinExistence type="predicted"/>
<feature type="chain" id="PRO_5001681313" description="Asl1-like glycosyl hydrolase catalytic domain-containing protein" evidence="2">
    <location>
        <begin position="18"/>
        <end position="456"/>
    </location>
</feature>
<reference evidence="4 5" key="1">
    <citation type="submission" date="2013-03" db="EMBL/GenBank/DDBJ databases">
        <title>The Genome Sequence of Exophiala aquamarina CBS 119918.</title>
        <authorList>
            <consortium name="The Broad Institute Genomics Platform"/>
            <person name="Cuomo C."/>
            <person name="de Hoog S."/>
            <person name="Gorbushina A."/>
            <person name="Walker B."/>
            <person name="Young S.K."/>
            <person name="Zeng Q."/>
            <person name="Gargeya S."/>
            <person name="Fitzgerald M."/>
            <person name="Haas B."/>
            <person name="Abouelleil A."/>
            <person name="Allen A.W."/>
            <person name="Alvarado L."/>
            <person name="Arachchi H.M."/>
            <person name="Berlin A.M."/>
            <person name="Chapman S.B."/>
            <person name="Gainer-Dewar J."/>
            <person name="Goldberg J."/>
            <person name="Griggs A."/>
            <person name="Gujja S."/>
            <person name="Hansen M."/>
            <person name="Howarth C."/>
            <person name="Imamovic A."/>
            <person name="Ireland A."/>
            <person name="Larimer J."/>
            <person name="McCowan C."/>
            <person name="Murphy C."/>
            <person name="Pearson M."/>
            <person name="Poon T.W."/>
            <person name="Priest M."/>
            <person name="Roberts A."/>
            <person name="Saif S."/>
            <person name="Shea T."/>
            <person name="Sisk P."/>
            <person name="Sykes S."/>
            <person name="Wortman J."/>
            <person name="Nusbaum C."/>
            <person name="Birren B."/>
        </authorList>
    </citation>
    <scope>NUCLEOTIDE SEQUENCE [LARGE SCALE GENOMIC DNA]</scope>
    <source>
        <strain evidence="4 5">CBS 119918</strain>
    </source>
</reference>
<keyword evidence="5" id="KW-1185">Reference proteome</keyword>
<dbReference type="EMBL" id="AMGV01000010">
    <property type="protein sequence ID" value="KEF54388.1"/>
    <property type="molecule type" value="Genomic_DNA"/>
</dbReference>
<dbReference type="Gene3D" id="3.20.20.80">
    <property type="entry name" value="Glycosidases"/>
    <property type="match status" value="1"/>
</dbReference>
<evidence type="ECO:0000313" key="4">
    <source>
        <dbReference type="EMBL" id="KEF54388.1"/>
    </source>
</evidence>
<dbReference type="SUPFAM" id="SSF51445">
    <property type="entry name" value="(Trans)glycosidases"/>
    <property type="match status" value="1"/>
</dbReference>
<dbReference type="InterPro" id="IPR024655">
    <property type="entry name" value="Asl1_glyco_hydro_catalytic"/>
</dbReference>
<feature type="domain" description="Asl1-like glycosyl hydrolase catalytic" evidence="3">
    <location>
        <begin position="227"/>
        <end position="454"/>
    </location>
</feature>
<dbReference type="AlphaFoldDB" id="A0A072P541"/>
<dbReference type="STRING" id="1182545.A0A072P541"/>
<keyword evidence="2" id="KW-0732">Signal</keyword>
<protein>
    <recommendedName>
        <fullName evidence="3">Asl1-like glycosyl hydrolase catalytic domain-containing protein</fullName>
    </recommendedName>
</protein>
<accession>A0A072P541</accession>
<evidence type="ECO:0000259" key="3">
    <source>
        <dbReference type="Pfam" id="PF11790"/>
    </source>
</evidence>
<dbReference type="GO" id="GO:0009277">
    <property type="term" value="C:fungal-type cell wall"/>
    <property type="evidence" value="ECO:0007669"/>
    <property type="project" value="TreeGrafter"/>
</dbReference>
<dbReference type="VEuPathDB" id="FungiDB:A1O9_09554"/>
<evidence type="ECO:0000256" key="2">
    <source>
        <dbReference type="SAM" id="SignalP"/>
    </source>
</evidence>
<evidence type="ECO:0000313" key="5">
    <source>
        <dbReference type="Proteomes" id="UP000027920"/>
    </source>
</evidence>
<name>A0A072P541_9EURO</name>
<dbReference type="InterPro" id="IPR053183">
    <property type="entry name" value="ASL1"/>
</dbReference>
<comment type="caution">
    <text evidence="4">The sequence shown here is derived from an EMBL/GenBank/DDBJ whole genome shotgun (WGS) entry which is preliminary data.</text>
</comment>
<feature type="compositionally biased region" description="Low complexity" evidence="1">
    <location>
        <begin position="200"/>
        <end position="212"/>
    </location>
</feature>
<evidence type="ECO:0000256" key="1">
    <source>
        <dbReference type="SAM" id="MobiDB-lite"/>
    </source>
</evidence>
<feature type="signal peptide" evidence="2">
    <location>
        <begin position="1"/>
        <end position="17"/>
    </location>
</feature>